<dbReference type="EMBL" id="FLQU01000373">
    <property type="protein sequence ID" value="SBS84649.1"/>
    <property type="molecule type" value="Genomic_DNA"/>
</dbReference>
<organism evidence="1 2">
    <name type="scientific">Plasmodium ovale curtisi</name>
    <dbReference type="NCBI Taxonomy" id="864141"/>
    <lineage>
        <taxon>Eukaryota</taxon>
        <taxon>Sar</taxon>
        <taxon>Alveolata</taxon>
        <taxon>Apicomplexa</taxon>
        <taxon>Aconoidasida</taxon>
        <taxon>Haemosporida</taxon>
        <taxon>Plasmodiidae</taxon>
        <taxon>Plasmodium</taxon>
        <taxon>Plasmodium (Plasmodium)</taxon>
    </lineage>
</organism>
<gene>
    <name evidence="1" type="ORF">POVCU2_0027200</name>
</gene>
<evidence type="ECO:0000313" key="2">
    <source>
        <dbReference type="Proteomes" id="UP000078560"/>
    </source>
</evidence>
<name>A0A1A8W0I1_PLAOA</name>
<evidence type="ECO:0000313" key="1">
    <source>
        <dbReference type="EMBL" id="SBS84649.1"/>
    </source>
</evidence>
<accession>A0A1A8W0I1</accession>
<proteinExistence type="predicted"/>
<reference evidence="2" key="1">
    <citation type="submission" date="2016-05" db="EMBL/GenBank/DDBJ databases">
        <authorList>
            <person name="Naeem Raeece"/>
        </authorList>
    </citation>
    <scope>NUCLEOTIDE SEQUENCE [LARGE SCALE GENOMIC DNA]</scope>
</reference>
<dbReference type="Proteomes" id="UP000078560">
    <property type="component" value="Unassembled WGS sequence"/>
</dbReference>
<protein>
    <submittedName>
        <fullName evidence="1">Uncharacterized protein</fullName>
    </submittedName>
</protein>
<sequence>MAFLFAQTEVEGLHEINVANPPYTVFNFATEAASMYDMVEEELKKKEVRKRRNENFACENRCKCAGLGINKERKRGAICYGLRKINEFESNDEKTSYDTSLWRLNCVLIYTCLIPMLENRPIITMSKTRKRRKWPQVEVATSRSGLESKWPPIDLGLKHEKNEKNAKKKTLKVPHAMQVHGTQNTGASFSACIRETDSHPRSQERHISIIYCKSRGEHYSTHCILFHTPAALKPSSLRVRSDKNNFNDIINRYFPNRILKKGKYPKYIHEKDKVEGKSNIPTGESCTPGGRYYLSSRAEWRATLLKGETTKGINITNRCKSNRLVERVERVELGQNDGLIEQDAEHQLSISKEEHDVQKYKNKLHKKLWIALKRSNEEEFERHYHVLSMYPLKDEVSFSILLHGKLIISKGNKLEECFKILNEMKTNKIHCSLIRLNERLLYSYYELTKLNAQPNRKQWIKVLRTVWFTAAMIKARRQKFILRKVKNGNINDPTSLGNFNNIFSIHSLEALYAENRDPLLKREVIDGEEDLTTMEAVKAVEAVEGKIKTGRS</sequence>
<dbReference type="AlphaFoldDB" id="A0A1A8W0I1"/>